<dbReference type="AlphaFoldDB" id="A0A4Y7RX82"/>
<sequence length="352" mass="40080">MTINIYETRIMLQAINKMLPAQTFLRNTFFPNPITFVTEKVDVDFKKGKRRMAPFVARTKGGIVVDRQGFRTDTYTTPYIAPQRVLTKNDITARMLGEDVYSTRTPEQRAQELLATDLLELDEMIVRREEWFCAQILLTGAVAIKGWVDHVGGNEFVEDKIDFNFTNHETLVGADAWNLGTSNKYGDLQRIRRAILLASGVSPDIAVMANNVAELFLADPAIQKLMDVRNMTVGVINIKPKIQGMDGLTYIGTLTGLGIELYVYDEWFLDDDNLTYPMIPDDYLIMGRTGMGSRLYGAVTQIEKDDEFHTYEGTRIPKVWADRNDDKKMIRVASRPLPKPEDVDSWYTLKVK</sequence>
<name>A0A4Y7RX82_9FIRM</name>
<dbReference type="Pfam" id="PF03864">
    <property type="entry name" value="Phage_cap_E"/>
    <property type="match status" value="1"/>
</dbReference>
<dbReference type="Proteomes" id="UP000297597">
    <property type="component" value="Unassembled WGS sequence"/>
</dbReference>
<dbReference type="Gene3D" id="3.15.30.10">
    <property type="entry name" value="putative capsid protein of prophage domain like"/>
    <property type="match status" value="1"/>
</dbReference>
<dbReference type="Gene3D" id="3.30.1930.10">
    <property type="entry name" value="capsid protein of prophage domain"/>
    <property type="match status" value="1"/>
</dbReference>
<evidence type="ECO:0000313" key="2">
    <source>
        <dbReference type="Proteomes" id="UP000297597"/>
    </source>
</evidence>
<protein>
    <recommendedName>
        <fullName evidence="3">Phage major capsid protein E</fullName>
    </recommendedName>
</protein>
<accession>A0A4Y7RX82</accession>
<reference evidence="1 2" key="1">
    <citation type="journal article" date="2018" name="Environ. Microbiol.">
        <title>Novel energy conservation strategies and behaviour of Pelotomaculum schinkii driving syntrophic propionate catabolism.</title>
        <authorList>
            <person name="Hidalgo-Ahumada C.A.P."/>
            <person name="Nobu M.K."/>
            <person name="Narihiro T."/>
            <person name="Tamaki H."/>
            <person name="Liu W.T."/>
            <person name="Kamagata Y."/>
            <person name="Stams A.J.M."/>
            <person name="Imachi H."/>
            <person name="Sousa D.Z."/>
        </authorList>
    </citation>
    <scope>NUCLEOTIDE SEQUENCE [LARGE SCALE GENOMIC DNA]</scope>
    <source>
        <strain evidence="1 2">MGP</strain>
    </source>
</reference>
<dbReference type="EMBL" id="QFFZ01000002">
    <property type="protein sequence ID" value="TEB13370.1"/>
    <property type="molecule type" value="Genomic_DNA"/>
</dbReference>
<dbReference type="RefSeq" id="WP_243119678.1">
    <property type="nucleotide sequence ID" value="NZ_QFFZ01000002.1"/>
</dbReference>
<organism evidence="1 2">
    <name type="scientific">Pelotomaculum propionicicum</name>
    <dbReference type="NCBI Taxonomy" id="258475"/>
    <lineage>
        <taxon>Bacteria</taxon>
        <taxon>Bacillati</taxon>
        <taxon>Bacillota</taxon>
        <taxon>Clostridia</taxon>
        <taxon>Eubacteriales</taxon>
        <taxon>Desulfotomaculaceae</taxon>
        <taxon>Pelotomaculum</taxon>
    </lineage>
</organism>
<evidence type="ECO:0000313" key="1">
    <source>
        <dbReference type="EMBL" id="TEB13370.1"/>
    </source>
</evidence>
<dbReference type="InterPro" id="IPR005564">
    <property type="entry name" value="Major_capsid_GpE"/>
</dbReference>
<keyword evidence="2" id="KW-1185">Reference proteome</keyword>
<evidence type="ECO:0008006" key="3">
    <source>
        <dbReference type="Google" id="ProtNLM"/>
    </source>
</evidence>
<proteinExistence type="predicted"/>
<gene>
    <name evidence="1" type="ORF">Pmgp_00264</name>
</gene>
<comment type="caution">
    <text evidence="1">The sequence shown here is derived from an EMBL/GenBank/DDBJ whole genome shotgun (WGS) entry which is preliminary data.</text>
</comment>